<comment type="caution">
    <text evidence="10">The sequence shown here is derived from an EMBL/GenBank/DDBJ whole genome shotgun (WGS) entry which is preliminary data.</text>
</comment>
<protein>
    <recommendedName>
        <fullName evidence="2">E3 ubiquitin-protein ligase RNF182</fullName>
    </recommendedName>
    <alternativeName>
        <fullName evidence="7">RING finger protein 182</fullName>
    </alternativeName>
    <alternativeName>
        <fullName evidence="6">RING-type E3 ubiquitin transferase RNF182</fullName>
    </alternativeName>
</protein>
<name>A0A1R2CE50_9CILI</name>
<feature type="domain" description="RING-type" evidence="9">
    <location>
        <begin position="258"/>
        <end position="295"/>
    </location>
</feature>
<keyword evidence="3" id="KW-0479">Metal-binding</keyword>
<evidence type="ECO:0000313" key="10">
    <source>
        <dbReference type="EMBL" id="OMJ87246.1"/>
    </source>
</evidence>
<evidence type="ECO:0000256" key="4">
    <source>
        <dbReference type="ARBA" id="ARBA00022771"/>
    </source>
</evidence>
<dbReference type="InterPro" id="IPR027370">
    <property type="entry name" value="Znf-RING_euk"/>
</dbReference>
<dbReference type="PANTHER" id="PTHR46675:SF4">
    <property type="entry name" value="E3 UBIQUITIN-PROTEIN LIGASE RNF182"/>
    <property type="match status" value="1"/>
</dbReference>
<dbReference type="Gene3D" id="3.30.40.10">
    <property type="entry name" value="Zinc/RING finger domain, C3HC4 (zinc finger)"/>
    <property type="match status" value="2"/>
</dbReference>
<sequence length="633" mass="72598">MADKTCSICNELYDLNIHRPKTINCGHIYCSDCIKNMINTSGIVQCPSGDGEDNRNFEEFTESPGLINYLEKIQLRCLEHDTDAIGFNAQSFRGVCSLCNMSSTSLSQASVIIVRKLFTEFTRSKKYLSKEFREIIKLSLNGKLNTILNLFYAMKLYLTTSTKCSVHGDTDANSISPGKLTLCCDRCREDNSLDISINAPANFIKFYMDFSLTGDEKNLVFSAIPQFIAENRKFSPKPFIELLLMNNYSRNSLENYGCQICGRLFHLGSRMPMKLGCSHFMCFNCSRRVSKCTICLASIEATIESTIPFPIETLYKPLKCMFCIEGNPINLENLPFHWMCNCIICSTCSKLLRYCKDCNENGVCINDSFPKLHKRSVRAINYLDTNITCYICSNSPANVFYTENPYQALCPNCINQNPNFIYLKDKFNLEKYLLQFASELRIDENSPLSLQNFIGLTLKHKMKIISELYTGKNINSIKYPNFREIRRFTTIYPTTAVDKKCYKVDTRENSIICLIVNTNIPVKLCGIILAGSRTLDEINVNVYVMNQEMNRPFCNLNARFRGKESYIMLPELEFESGYSIYIQYIDLNKQLFTGKFTEFPYVNNEEVTFAFSDAYKRGLEFYGPVLGFLYSLY</sequence>
<proteinExistence type="predicted"/>
<organism evidence="10 11">
    <name type="scientific">Stentor coeruleus</name>
    <dbReference type="NCBI Taxonomy" id="5963"/>
    <lineage>
        <taxon>Eukaryota</taxon>
        <taxon>Sar</taxon>
        <taxon>Alveolata</taxon>
        <taxon>Ciliophora</taxon>
        <taxon>Postciliodesmatophora</taxon>
        <taxon>Heterotrichea</taxon>
        <taxon>Heterotrichida</taxon>
        <taxon>Stentoridae</taxon>
        <taxon>Stentor</taxon>
    </lineage>
</organism>
<dbReference type="InterPro" id="IPR042285">
    <property type="entry name" value="RNF182"/>
</dbReference>
<comment type="subunit">
    <text evidence="1">Interacts with ATP6V0C.</text>
</comment>
<keyword evidence="4 8" id="KW-0863">Zinc-finger</keyword>
<evidence type="ECO:0000256" key="5">
    <source>
        <dbReference type="ARBA" id="ARBA00022833"/>
    </source>
</evidence>
<feature type="domain" description="RING-type" evidence="9">
    <location>
        <begin position="6"/>
        <end position="47"/>
    </location>
</feature>
<accession>A0A1R2CE50</accession>
<evidence type="ECO:0000256" key="3">
    <source>
        <dbReference type="ARBA" id="ARBA00022723"/>
    </source>
</evidence>
<dbReference type="EMBL" id="MPUH01000182">
    <property type="protein sequence ID" value="OMJ87246.1"/>
    <property type="molecule type" value="Genomic_DNA"/>
</dbReference>
<dbReference type="InterPro" id="IPR001841">
    <property type="entry name" value="Znf_RING"/>
</dbReference>
<reference evidence="10 11" key="1">
    <citation type="submission" date="2016-11" db="EMBL/GenBank/DDBJ databases">
        <title>The macronuclear genome of Stentor coeruleus: a giant cell with tiny introns.</title>
        <authorList>
            <person name="Slabodnick M."/>
            <person name="Ruby J.G."/>
            <person name="Reiff S.B."/>
            <person name="Swart E.C."/>
            <person name="Gosai S."/>
            <person name="Prabakaran S."/>
            <person name="Witkowska E."/>
            <person name="Larue G.E."/>
            <person name="Fisher S."/>
            <person name="Freeman R.M."/>
            <person name="Gunawardena J."/>
            <person name="Chu W."/>
            <person name="Stover N.A."/>
            <person name="Gregory B.D."/>
            <person name="Nowacki M."/>
            <person name="Derisi J."/>
            <person name="Roy S.W."/>
            <person name="Marshall W.F."/>
            <person name="Sood P."/>
        </authorList>
    </citation>
    <scope>NUCLEOTIDE SEQUENCE [LARGE SCALE GENOMIC DNA]</scope>
    <source>
        <strain evidence="10">WM001</strain>
    </source>
</reference>
<dbReference type="OrthoDB" id="252722at2759"/>
<evidence type="ECO:0000256" key="1">
    <source>
        <dbReference type="ARBA" id="ARBA00011482"/>
    </source>
</evidence>
<dbReference type="SMART" id="SM00184">
    <property type="entry name" value="RING"/>
    <property type="match status" value="2"/>
</dbReference>
<dbReference type="SUPFAM" id="SSF57850">
    <property type="entry name" value="RING/U-box"/>
    <property type="match status" value="1"/>
</dbReference>
<dbReference type="PANTHER" id="PTHR46675">
    <property type="entry name" value="E3 UBIQUITIN-PROTEIN LIGASE RNF182"/>
    <property type="match status" value="1"/>
</dbReference>
<dbReference type="AlphaFoldDB" id="A0A1R2CE50"/>
<evidence type="ECO:0000313" key="11">
    <source>
        <dbReference type="Proteomes" id="UP000187209"/>
    </source>
</evidence>
<evidence type="ECO:0000256" key="2">
    <source>
        <dbReference type="ARBA" id="ARBA00014050"/>
    </source>
</evidence>
<dbReference type="PROSITE" id="PS50089">
    <property type="entry name" value="ZF_RING_2"/>
    <property type="match status" value="2"/>
</dbReference>
<dbReference type="PROSITE" id="PS00518">
    <property type="entry name" value="ZF_RING_1"/>
    <property type="match status" value="1"/>
</dbReference>
<dbReference type="InterPro" id="IPR017907">
    <property type="entry name" value="Znf_RING_CS"/>
</dbReference>
<dbReference type="Proteomes" id="UP000187209">
    <property type="component" value="Unassembled WGS sequence"/>
</dbReference>
<keyword evidence="11" id="KW-1185">Reference proteome</keyword>
<dbReference type="InterPro" id="IPR013083">
    <property type="entry name" value="Znf_RING/FYVE/PHD"/>
</dbReference>
<evidence type="ECO:0000256" key="7">
    <source>
        <dbReference type="ARBA" id="ARBA00031239"/>
    </source>
</evidence>
<keyword evidence="5" id="KW-0862">Zinc</keyword>
<dbReference type="Pfam" id="PF13445">
    <property type="entry name" value="zf-RING_UBOX"/>
    <property type="match status" value="1"/>
</dbReference>
<evidence type="ECO:0000256" key="8">
    <source>
        <dbReference type="PROSITE-ProRule" id="PRU00175"/>
    </source>
</evidence>
<gene>
    <name evidence="10" type="ORF">SteCoe_11093</name>
</gene>
<dbReference type="GO" id="GO:0008270">
    <property type="term" value="F:zinc ion binding"/>
    <property type="evidence" value="ECO:0007669"/>
    <property type="project" value="UniProtKB-KW"/>
</dbReference>
<evidence type="ECO:0000259" key="9">
    <source>
        <dbReference type="PROSITE" id="PS50089"/>
    </source>
</evidence>
<evidence type="ECO:0000256" key="6">
    <source>
        <dbReference type="ARBA" id="ARBA00030086"/>
    </source>
</evidence>